<dbReference type="AlphaFoldDB" id="A0A0L0RVQ1"/>
<feature type="compositionally biased region" description="Low complexity" evidence="2">
    <location>
        <begin position="253"/>
        <end position="272"/>
    </location>
</feature>
<accession>A0A0L0RVQ1</accession>
<dbReference type="EMBL" id="GG745328">
    <property type="protein sequence ID" value="KNE54224.1"/>
    <property type="molecule type" value="Genomic_DNA"/>
</dbReference>
<protein>
    <submittedName>
        <fullName evidence="3">Uncharacterized protein</fullName>
    </submittedName>
</protein>
<feature type="region of interest" description="Disordered" evidence="2">
    <location>
        <begin position="232"/>
        <end position="317"/>
    </location>
</feature>
<reference evidence="3 4" key="1">
    <citation type="submission" date="2009-11" db="EMBL/GenBank/DDBJ databases">
        <title>Annotation of Allomyces macrogynus ATCC 38327.</title>
        <authorList>
            <consortium name="The Broad Institute Genome Sequencing Platform"/>
            <person name="Russ C."/>
            <person name="Cuomo C."/>
            <person name="Burger G."/>
            <person name="Gray M.W."/>
            <person name="Holland P.W.H."/>
            <person name="King N."/>
            <person name="Lang F.B.F."/>
            <person name="Roger A.J."/>
            <person name="Ruiz-Trillo I."/>
            <person name="Young S.K."/>
            <person name="Zeng Q."/>
            <person name="Gargeya S."/>
            <person name="Fitzgerald M."/>
            <person name="Haas B."/>
            <person name="Abouelleil A."/>
            <person name="Alvarado L."/>
            <person name="Arachchi H.M."/>
            <person name="Berlin A."/>
            <person name="Chapman S.B."/>
            <person name="Gearin G."/>
            <person name="Goldberg J."/>
            <person name="Griggs A."/>
            <person name="Gujja S."/>
            <person name="Hansen M."/>
            <person name="Heiman D."/>
            <person name="Howarth C."/>
            <person name="Larimer J."/>
            <person name="Lui A."/>
            <person name="MacDonald P.J.P."/>
            <person name="McCowen C."/>
            <person name="Montmayeur A."/>
            <person name="Murphy C."/>
            <person name="Neiman D."/>
            <person name="Pearson M."/>
            <person name="Priest M."/>
            <person name="Roberts A."/>
            <person name="Saif S."/>
            <person name="Shea T."/>
            <person name="Sisk P."/>
            <person name="Stolte C."/>
            <person name="Sykes S."/>
            <person name="Wortman J."/>
            <person name="Nusbaum C."/>
            <person name="Birren B."/>
        </authorList>
    </citation>
    <scope>NUCLEOTIDE SEQUENCE [LARGE SCALE GENOMIC DNA]</scope>
    <source>
        <strain evidence="3 4">ATCC 38327</strain>
    </source>
</reference>
<feature type="compositionally biased region" description="Polar residues" evidence="2">
    <location>
        <begin position="128"/>
        <end position="140"/>
    </location>
</feature>
<dbReference type="Proteomes" id="UP000054350">
    <property type="component" value="Unassembled WGS sequence"/>
</dbReference>
<feature type="compositionally biased region" description="Polar residues" evidence="2">
    <location>
        <begin position="72"/>
        <end position="84"/>
    </location>
</feature>
<feature type="coiled-coil region" evidence="1">
    <location>
        <begin position="463"/>
        <end position="546"/>
    </location>
</feature>
<proteinExistence type="predicted"/>
<evidence type="ECO:0000313" key="4">
    <source>
        <dbReference type="Proteomes" id="UP000054350"/>
    </source>
</evidence>
<evidence type="ECO:0000313" key="3">
    <source>
        <dbReference type="EMBL" id="KNE54224.1"/>
    </source>
</evidence>
<feature type="compositionally biased region" description="Basic and acidic residues" evidence="2">
    <location>
        <begin position="305"/>
        <end position="315"/>
    </location>
</feature>
<name>A0A0L0RVQ1_ALLM3</name>
<dbReference type="OMA" id="HEANNPS"/>
<gene>
    <name evidence="3" type="ORF">AMAG_00215</name>
</gene>
<dbReference type="Gene3D" id="1.20.5.340">
    <property type="match status" value="1"/>
</dbReference>
<dbReference type="OrthoDB" id="5589528at2759"/>
<keyword evidence="1" id="KW-0175">Coiled coil</keyword>
<keyword evidence="4" id="KW-1185">Reference proteome</keyword>
<evidence type="ECO:0000256" key="2">
    <source>
        <dbReference type="SAM" id="MobiDB-lite"/>
    </source>
</evidence>
<feature type="compositionally biased region" description="Basic and acidic residues" evidence="2">
    <location>
        <begin position="1"/>
        <end position="15"/>
    </location>
</feature>
<reference evidence="4" key="2">
    <citation type="submission" date="2009-11" db="EMBL/GenBank/DDBJ databases">
        <title>The Genome Sequence of Allomyces macrogynus strain ATCC 38327.</title>
        <authorList>
            <consortium name="The Broad Institute Genome Sequencing Platform"/>
            <person name="Russ C."/>
            <person name="Cuomo C."/>
            <person name="Shea T."/>
            <person name="Young S.K."/>
            <person name="Zeng Q."/>
            <person name="Koehrsen M."/>
            <person name="Haas B."/>
            <person name="Borodovsky M."/>
            <person name="Guigo R."/>
            <person name="Alvarado L."/>
            <person name="Berlin A."/>
            <person name="Borenstein D."/>
            <person name="Chen Z."/>
            <person name="Engels R."/>
            <person name="Freedman E."/>
            <person name="Gellesch M."/>
            <person name="Goldberg J."/>
            <person name="Griggs A."/>
            <person name="Gujja S."/>
            <person name="Heiman D."/>
            <person name="Hepburn T."/>
            <person name="Howarth C."/>
            <person name="Jen D."/>
            <person name="Larson L."/>
            <person name="Lewis B."/>
            <person name="Mehta T."/>
            <person name="Park D."/>
            <person name="Pearson M."/>
            <person name="Roberts A."/>
            <person name="Saif S."/>
            <person name="Shenoy N."/>
            <person name="Sisk P."/>
            <person name="Stolte C."/>
            <person name="Sykes S."/>
            <person name="Walk T."/>
            <person name="White J."/>
            <person name="Yandava C."/>
            <person name="Burger G."/>
            <person name="Gray M.W."/>
            <person name="Holland P.W.H."/>
            <person name="King N."/>
            <person name="Lang F.B.F."/>
            <person name="Roger A.J."/>
            <person name="Ruiz-Trillo I."/>
            <person name="Lander E."/>
            <person name="Nusbaum C."/>
        </authorList>
    </citation>
    <scope>NUCLEOTIDE SEQUENCE [LARGE SCALE GENOMIC DNA]</scope>
    <source>
        <strain evidence="4">ATCC 38327</strain>
    </source>
</reference>
<sequence>MIAAADPRKEPDPHDAGSTSPSPVLVDAVHASEAADHHDTSSGDAPSTAGSPHPDSPTIAFDHKMRQLDLHATSSAASGPNSGTWALVTTDDCEPPPAAAADQFPRAHVDDAMPVSAEGELADRHTTESLSPSPDGTKSHTVAADQDPVVDRASAEVADSEPSAPQSDDAVPAKVEPVQAPLSTDADESTVPSSAGAAAAGLPDQDSTSPALLPITLFLPLVATSAIEIKAAAPRSPDTQANKSPPTKPVSPPKQAVAASTTTTPARASAPAFVPDQVKRYASMRRKTTAPTPLRNQILSDEDDDKHQVETKAEPTESVVAEVSPKPTTTVVAPGLSAHTTLAGKIAALESAVASIQDPALAPLLSAWLTDLRSLRSTTDTAHARAVSAETQCRQLAAQATAAESRVTQLQGAMGAQVGTVTHLRGELDRALHRAGDLEQHLLAARNDAAVRDAMATQLAHRLAAAQNDVEVVRGDARNLRARLNEADERVRAARGECDAWANRARQLERAAVQATVQANQATAALAQVQQQAQEQIRAAQQQGQQGQQTQDMAERDRQWQTEVQRIRAQFDRIIEQKELEVANAMCNVCRQTLGATRY</sequence>
<organism evidence="3 4">
    <name type="scientific">Allomyces macrogynus (strain ATCC 38327)</name>
    <name type="common">Allomyces javanicus var. macrogynus</name>
    <dbReference type="NCBI Taxonomy" id="578462"/>
    <lineage>
        <taxon>Eukaryota</taxon>
        <taxon>Fungi</taxon>
        <taxon>Fungi incertae sedis</taxon>
        <taxon>Blastocladiomycota</taxon>
        <taxon>Blastocladiomycetes</taxon>
        <taxon>Blastocladiales</taxon>
        <taxon>Blastocladiaceae</taxon>
        <taxon>Allomyces</taxon>
    </lineage>
</organism>
<feature type="compositionally biased region" description="Polar residues" evidence="2">
    <location>
        <begin position="289"/>
        <end position="299"/>
    </location>
</feature>
<dbReference type="VEuPathDB" id="FungiDB:AMAG_00215"/>
<evidence type="ECO:0000256" key="1">
    <source>
        <dbReference type="SAM" id="Coils"/>
    </source>
</evidence>
<feature type="region of interest" description="Disordered" evidence="2">
    <location>
        <begin position="1"/>
        <end position="210"/>
    </location>
</feature>